<dbReference type="Pfam" id="PF00067">
    <property type="entry name" value="p450"/>
    <property type="match status" value="1"/>
</dbReference>
<dbReference type="PROSITE" id="PS00086">
    <property type="entry name" value="CYTOCHROME_P450"/>
    <property type="match status" value="1"/>
</dbReference>
<evidence type="ECO:0000313" key="8">
    <source>
        <dbReference type="Proteomes" id="UP001565368"/>
    </source>
</evidence>
<organism evidence="7 8">
    <name type="scientific">Vanrija albida</name>
    <dbReference type="NCBI Taxonomy" id="181172"/>
    <lineage>
        <taxon>Eukaryota</taxon>
        <taxon>Fungi</taxon>
        <taxon>Dikarya</taxon>
        <taxon>Basidiomycota</taxon>
        <taxon>Agaricomycotina</taxon>
        <taxon>Tremellomycetes</taxon>
        <taxon>Trichosporonales</taxon>
        <taxon>Trichosporonaceae</taxon>
        <taxon>Vanrija</taxon>
    </lineage>
</organism>
<dbReference type="PANTHER" id="PTHR24305">
    <property type="entry name" value="CYTOCHROME P450"/>
    <property type="match status" value="1"/>
</dbReference>
<comment type="cofactor">
    <cofactor evidence="1">
        <name>heme</name>
        <dbReference type="ChEBI" id="CHEBI:30413"/>
    </cofactor>
</comment>
<keyword evidence="6 7" id="KW-0560">Oxidoreductase</keyword>
<evidence type="ECO:0000313" key="7">
    <source>
        <dbReference type="EMBL" id="KAL1413841.1"/>
    </source>
</evidence>
<dbReference type="Proteomes" id="UP001565368">
    <property type="component" value="Unassembled WGS sequence"/>
</dbReference>
<dbReference type="EC" id="1.14.14.1" evidence="7"/>
<dbReference type="InterPro" id="IPR002403">
    <property type="entry name" value="Cyt_P450_E_grp-IV"/>
</dbReference>
<dbReference type="EMBL" id="JBBXJM010000001">
    <property type="protein sequence ID" value="KAL1413841.1"/>
    <property type="molecule type" value="Genomic_DNA"/>
</dbReference>
<dbReference type="GeneID" id="95982668"/>
<dbReference type="InterPro" id="IPR050121">
    <property type="entry name" value="Cytochrome_P450_monoxygenase"/>
</dbReference>
<evidence type="ECO:0000256" key="6">
    <source>
        <dbReference type="RuleBase" id="RU000461"/>
    </source>
</evidence>
<evidence type="ECO:0000256" key="2">
    <source>
        <dbReference type="ARBA" id="ARBA00005179"/>
    </source>
</evidence>
<dbReference type="InterPro" id="IPR001128">
    <property type="entry name" value="Cyt_P450"/>
</dbReference>
<keyword evidence="5 6" id="KW-0408">Iron</keyword>
<evidence type="ECO:0000256" key="4">
    <source>
        <dbReference type="ARBA" id="ARBA00022723"/>
    </source>
</evidence>
<dbReference type="GO" id="GO:0016712">
    <property type="term" value="F:oxidoreductase activity, acting on paired donors, with incorporation or reduction of molecular oxygen, reduced flavin or flavoprotein as one donor, and incorporation of one atom of oxygen"/>
    <property type="evidence" value="ECO:0007669"/>
    <property type="project" value="UniProtKB-EC"/>
</dbReference>
<accession>A0ABR3QGK6</accession>
<dbReference type="Gene3D" id="1.10.630.10">
    <property type="entry name" value="Cytochrome P450"/>
    <property type="match status" value="1"/>
</dbReference>
<keyword evidence="6" id="KW-0503">Monooxygenase</keyword>
<evidence type="ECO:0000256" key="5">
    <source>
        <dbReference type="ARBA" id="ARBA00023004"/>
    </source>
</evidence>
<protein>
    <submittedName>
        <fullName evidence="7">Cytochrome P450-dit2</fullName>
        <ecNumber evidence="7">1.14.14.1</ecNumber>
    </submittedName>
</protein>
<keyword evidence="8" id="KW-1185">Reference proteome</keyword>
<dbReference type="PRINTS" id="PR00465">
    <property type="entry name" value="EP450IV"/>
</dbReference>
<dbReference type="PRINTS" id="PR00385">
    <property type="entry name" value="P450"/>
</dbReference>
<proteinExistence type="inferred from homology"/>
<sequence length="440" mass="48369">MSKHGAVVIFFGSQWNVLVGCPEGMAQLFDREAAVLQKSGNHRKLPHAVISALTGGNIISETGKKWRAYARVIRPALKDRIDAVGLDVACQRLLGRLKLQQGVLAVTSIVQQYAMEAVTLCVFGKDLKFLDQPPRIHAVHALVKRHIFHPLFLSVPVLDNYPRLFPDRVEARNLISQLEHELLAALPSAEAKQALAGGAVDGASSPSSSNILFDLDEALLKGTFSSREYIDNLKILFIAGHENVQQALCSLLMVMARDLALQDAIRKDALSHRGDDPSPLLHAVIYETLRLYPPIPQLINRRVAEPCVLSLPSQGGAQLHVPLQPGTYVGWTAFGVHRGRWNTQWQSDPDVFRPSRWGNTVEDIDALARRARSRGEFVSFHGGLRTCPGQAFALRSLHLSLTAILGSFRLTLASNDGTQLTPGGLMAPRNLQLRFEPLAD</sequence>
<keyword evidence="4 6" id="KW-0479">Metal-binding</keyword>
<reference evidence="7 8" key="1">
    <citation type="submission" date="2023-08" db="EMBL/GenBank/DDBJ databases">
        <title>Annotated Genome Sequence of Vanrija albida AlHP1.</title>
        <authorList>
            <person name="Herzog R."/>
        </authorList>
    </citation>
    <scope>NUCLEOTIDE SEQUENCE [LARGE SCALE GENOMIC DNA]</scope>
    <source>
        <strain evidence="7 8">AlHP1</strain>
    </source>
</reference>
<dbReference type="InterPro" id="IPR036396">
    <property type="entry name" value="Cyt_P450_sf"/>
</dbReference>
<evidence type="ECO:0000256" key="3">
    <source>
        <dbReference type="ARBA" id="ARBA00010617"/>
    </source>
</evidence>
<dbReference type="InterPro" id="IPR017972">
    <property type="entry name" value="Cyt_P450_CS"/>
</dbReference>
<comment type="pathway">
    <text evidence="2">Secondary metabolite biosynthesis.</text>
</comment>
<keyword evidence="6" id="KW-0349">Heme</keyword>
<dbReference type="PROSITE" id="PS51257">
    <property type="entry name" value="PROKAR_LIPOPROTEIN"/>
    <property type="match status" value="1"/>
</dbReference>
<dbReference type="SUPFAM" id="SSF48264">
    <property type="entry name" value="Cytochrome P450"/>
    <property type="match status" value="1"/>
</dbReference>
<dbReference type="PANTHER" id="PTHR24305:SF223">
    <property type="entry name" value="CYTOCHROME P450-DIT2"/>
    <property type="match status" value="1"/>
</dbReference>
<dbReference type="RefSeq" id="XP_069213785.1">
    <property type="nucleotide sequence ID" value="XM_069350241.1"/>
</dbReference>
<comment type="similarity">
    <text evidence="3 6">Belongs to the cytochrome P450 family.</text>
</comment>
<gene>
    <name evidence="7" type="primary">DIT2</name>
    <name evidence="7" type="ORF">Q8F55_001625</name>
</gene>
<evidence type="ECO:0000256" key="1">
    <source>
        <dbReference type="ARBA" id="ARBA00001971"/>
    </source>
</evidence>
<name>A0ABR3QGK6_9TREE</name>
<comment type="caution">
    <text evidence="7">The sequence shown here is derived from an EMBL/GenBank/DDBJ whole genome shotgun (WGS) entry which is preliminary data.</text>
</comment>